<feature type="domain" description="Azaphilone pigments biosynthesis cluster protein L N-terminal" evidence="2">
    <location>
        <begin position="1"/>
        <end position="97"/>
    </location>
</feature>
<keyword evidence="4" id="KW-1185">Reference proteome</keyword>
<sequence length="570" mass="63632">MDPLSVSSGVAGLVSLGLTVCKGINTFCQDYRSRDFDLINLTEHAQRLDSFLQLIQTRLQASHRIDSALSMSLKNCFDASQGCIQEFESLTKKQTRSPGPREVKEYRKDAARHLLYPLQKAKFDRLKTEMQGFYTAMTSYLLLLNHDLANEIREAAISESVKMASLIMYENQKTSSQIAALLPALERVIDTKLAGLERSSLVSLRSSPGADDVSMNSSPSSPPSPKHGGMSLHSKNESWSDTADCLADNFLTSDAMAQASSRIKIEDNAPNTLPSSEVPKDEISQSFGCSCRADSFFGRRDVSIRCRPKHDSHCDLFFTNPSQRAIKGKLQLFSILISWKLEIQYSRRLIYRDLQIHPAIAIAARSLVSNDSPAFALVDELVGGAPDITAEALQAQISSVSKDLRCLFSSGRASPSDVNFGDQTLLHVLTLPDIYQCFSWHLDGFDYGPLSSAIFQKSEPALRRILMASSSIMTERCHNNLTPLHVAAYWPRGLQLLFELAGDACRQIIDLEDATQLTAIHSAVLLHQAQRNKLFSKRMRLKFCRHFRPEMSTYLQSFSEFDLDQSTILR</sequence>
<dbReference type="InterPro" id="IPR031348">
    <property type="entry name" value="PigL_N"/>
</dbReference>
<dbReference type="EMBL" id="JAESDN010000002">
    <property type="protein sequence ID" value="KAG7055663.1"/>
    <property type="molecule type" value="Genomic_DNA"/>
</dbReference>
<gene>
    <name evidence="3" type="ORF">JMJ77_008116</name>
</gene>
<accession>A0A9P7RFC9</accession>
<dbReference type="Pfam" id="PF17111">
    <property type="entry name" value="PigL_N"/>
    <property type="match status" value="1"/>
</dbReference>
<comment type="caution">
    <text evidence="3">The sequence shown here is derived from an EMBL/GenBank/DDBJ whole genome shotgun (WGS) entry which is preliminary data.</text>
</comment>
<protein>
    <submittedName>
        <fullName evidence="3">Ankyrin repeat protein</fullName>
    </submittedName>
</protein>
<reference evidence="3" key="1">
    <citation type="submission" date="2021-05" db="EMBL/GenBank/DDBJ databases">
        <title>Comparative genomics of three Colletotrichum scovillei strains and genetic complementation revealed genes involved fungal growth and virulence on chili pepper.</title>
        <authorList>
            <person name="Hsieh D.-K."/>
            <person name="Chuang S.-C."/>
            <person name="Chen C.-Y."/>
            <person name="Chao Y.-T."/>
            <person name="Lu M.-Y.J."/>
            <person name="Lee M.-H."/>
            <person name="Shih M.-C."/>
        </authorList>
    </citation>
    <scope>NUCLEOTIDE SEQUENCE</scope>
    <source>
        <strain evidence="3">Coll-153</strain>
    </source>
</reference>
<evidence type="ECO:0000313" key="4">
    <source>
        <dbReference type="Proteomes" id="UP000699042"/>
    </source>
</evidence>
<dbReference type="InterPro" id="IPR036770">
    <property type="entry name" value="Ankyrin_rpt-contain_sf"/>
</dbReference>
<name>A0A9P7RFC9_9PEZI</name>
<feature type="region of interest" description="Disordered" evidence="1">
    <location>
        <begin position="204"/>
        <end position="236"/>
    </location>
</feature>
<organism evidence="3 4">
    <name type="scientific">Colletotrichum scovillei</name>
    <dbReference type="NCBI Taxonomy" id="1209932"/>
    <lineage>
        <taxon>Eukaryota</taxon>
        <taxon>Fungi</taxon>
        <taxon>Dikarya</taxon>
        <taxon>Ascomycota</taxon>
        <taxon>Pezizomycotina</taxon>
        <taxon>Sordariomycetes</taxon>
        <taxon>Hypocreomycetidae</taxon>
        <taxon>Glomerellales</taxon>
        <taxon>Glomerellaceae</taxon>
        <taxon>Colletotrichum</taxon>
        <taxon>Colletotrichum acutatum species complex</taxon>
    </lineage>
</organism>
<dbReference type="AlphaFoldDB" id="A0A9P7RFC9"/>
<dbReference type="SUPFAM" id="SSF48403">
    <property type="entry name" value="Ankyrin repeat"/>
    <property type="match status" value="1"/>
</dbReference>
<evidence type="ECO:0000256" key="1">
    <source>
        <dbReference type="SAM" id="MobiDB-lite"/>
    </source>
</evidence>
<proteinExistence type="predicted"/>
<evidence type="ECO:0000259" key="2">
    <source>
        <dbReference type="Pfam" id="PF17111"/>
    </source>
</evidence>
<evidence type="ECO:0000313" key="3">
    <source>
        <dbReference type="EMBL" id="KAG7055663.1"/>
    </source>
</evidence>
<dbReference type="Proteomes" id="UP000699042">
    <property type="component" value="Unassembled WGS sequence"/>
</dbReference>